<comment type="similarity">
    <text evidence="3 15">Belongs to the WD repeat PRP19 family.</text>
</comment>
<dbReference type="InParanoid" id="Q4UCL6"/>
<dbReference type="Gene3D" id="3.30.40.10">
    <property type="entry name" value="Zinc/RING finger domain, C3HC4 (zinc finger)"/>
    <property type="match status" value="1"/>
</dbReference>
<keyword evidence="10 15" id="KW-0833">Ubl conjugation pathway</keyword>
<dbReference type="FunFam" id="3.30.40.10:FF:000027">
    <property type="entry name" value="Pre-mRNA-processing factor 19, putative"/>
    <property type="match status" value="1"/>
</dbReference>
<comment type="function">
    <text evidence="15">Ubiquitin-protein ligase which is mainly involved pre-mRNA splicing and DNA repair. Required for pre-mRNA splicing as component of the spliceosome.</text>
</comment>
<dbReference type="InterPro" id="IPR015943">
    <property type="entry name" value="WD40/YVTN_repeat-like_dom_sf"/>
</dbReference>
<dbReference type="InterPro" id="IPR036322">
    <property type="entry name" value="WD40_repeat_dom_sf"/>
</dbReference>
<dbReference type="UniPathway" id="UPA00143"/>
<feature type="repeat" description="WD" evidence="14">
    <location>
        <begin position="411"/>
        <end position="452"/>
    </location>
</feature>
<dbReference type="GO" id="GO:0000974">
    <property type="term" value="C:Prp19 complex"/>
    <property type="evidence" value="ECO:0007669"/>
    <property type="project" value="UniProtKB-UniRule"/>
</dbReference>
<dbReference type="InterPro" id="IPR013083">
    <property type="entry name" value="Znf_RING/FYVE/PHD"/>
</dbReference>
<keyword evidence="12 15" id="KW-0234">DNA repair</keyword>
<dbReference type="SMART" id="SM00504">
    <property type="entry name" value="Ubox"/>
    <property type="match status" value="1"/>
</dbReference>
<dbReference type="Pfam" id="PF00400">
    <property type="entry name" value="WD40"/>
    <property type="match status" value="3"/>
</dbReference>
<dbReference type="PANTHER" id="PTHR43995">
    <property type="entry name" value="PRE-MRNA-PROCESSING FACTOR 19"/>
    <property type="match status" value="1"/>
</dbReference>
<evidence type="ECO:0000256" key="9">
    <source>
        <dbReference type="ARBA" id="ARBA00022763"/>
    </source>
</evidence>
<evidence type="ECO:0000259" key="16">
    <source>
        <dbReference type="PROSITE" id="PS51698"/>
    </source>
</evidence>
<evidence type="ECO:0000313" key="18">
    <source>
        <dbReference type="Proteomes" id="UP000001950"/>
    </source>
</evidence>
<dbReference type="GO" id="GO:0005737">
    <property type="term" value="C:cytoplasm"/>
    <property type="evidence" value="ECO:0007669"/>
    <property type="project" value="TreeGrafter"/>
</dbReference>
<dbReference type="Gene3D" id="2.130.10.10">
    <property type="entry name" value="YVTN repeat-like/Quinoprotein amine dehydrogenase"/>
    <property type="match status" value="1"/>
</dbReference>
<evidence type="ECO:0000256" key="11">
    <source>
        <dbReference type="ARBA" id="ARBA00023187"/>
    </source>
</evidence>
<name>Q4UCL6_THEAN</name>
<dbReference type="SUPFAM" id="SSF57850">
    <property type="entry name" value="RING/U-box"/>
    <property type="match status" value="1"/>
</dbReference>
<dbReference type="VEuPathDB" id="PiroplasmaDB:TA03395"/>
<evidence type="ECO:0000256" key="4">
    <source>
        <dbReference type="ARBA" id="ARBA00022574"/>
    </source>
</evidence>
<dbReference type="PROSITE" id="PS50082">
    <property type="entry name" value="WD_REPEATS_2"/>
    <property type="match status" value="2"/>
</dbReference>
<evidence type="ECO:0000256" key="3">
    <source>
        <dbReference type="ARBA" id="ARBA00006388"/>
    </source>
</evidence>
<dbReference type="PROSITE" id="PS51698">
    <property type="entry name" value="U_BOX"/>
    <property type="match status" value="1"/>
</dbReference>
<proteinExistence type="inferred from homology"/>
<dbReference type="SUPFAM" id="SSF50978">
    <property type="entry name" value="WD40 repeat-like"/>
    <property type="match status" value="1"/>
</dbReference>
<evidence type="ECO:0000256" key="15">
    <source>
        <dbReference type="RuleBase" id="RU367101"/>
    </source>
</evidence>
<dbReference type="PANTHER" id="PTHR43995:SF1">
    <property type="entry name" value="PRE-MRNA-PROCESSING FACTOR 19"/>
    <property type="match status" value="1"/>
</dbReference>
<gene>
    <name evidence="17" type="ORF">TA03395</name>
</gene>
<keyword evidence="11 15" id="KW-0508">mRNA splicing</keyword>
<sequence>MTFLCTISGVQPQEPCLSKTGYIFERRLIEKHLEESPVCPATGEPLTPQDLINIKTDVVTKPRPVTASSIPGLLSLLQSEWDALALETHNMRSHVDEVRKQLSYSLYQHDAATRVIARLIKQRDSALQEVEALKQQLLLFRTNYDVNSLETEFDKDTMVRLQDLAKVLLSERKKRDLSGYLDAEAFSKFKCAGEFRLHSSTKPGVLCVALDKSKNAQSLEESFCFTGGNDGSVVYFDLFNQKTVHTLNGHMKPVNTVVTHPLDNIALSGITVLSYRACLIPSGVLIIGDNFLGSDDSTIRVWREFETEFKCTYVLKHHKTSIKNLAMHPSGEYLLSLSSDGVWGLCNIDSGKVIKMHRNVPKCNALKIHPDGLVCIGAATNGTLQVWDIRDSTLKDPITTSSAGVNGVSTANGVSSAWVDLDFNENGYYLVSVSEAGELVLWDLRKQTVINTFSCNVNPTRVKFDQSGLYMGVSSTKVEVLYMKEKSKFELVHTLEGHNANVTDLEFGPYSKFLLTTCLDKSLRLYN</sequence>
<evidence type="ECO:0000256" key="5">
    <source>
        <dbReference type="ARBA" id="ARBA00022664"/>
    </source>
</evidence>
<keyword evidence="13 15" id="KW-0539">Nucleus</keyword>
<dbReference type="AlphaFoldDB" id="Q4UCL6"/>
<dbReference type="OrthoDB" id="687049at2759"/>
<dbReference type="InterPro" id="IPR001680">
    <property type="entry name" value="WD40_rpt"/>
</dbReference>
<dbReference type="GO" id="GO:0070534">
    <property type="term" value="P:protein K63-linked ubiquitination"/>
    <property type="evidence" value="ECO:0007669"/>
    <property type="project" value="UniProtKB-UniRule"/>
</dbReference>
<dbReference type="FunCoup" id="Q4UCL6">
    <property type="interactions" value="511"/>
</dbReference>
<keyword evidence="9 15" id="KW-0227">DNA damage</keyword>
<keyword evidence="18" id="KW-1185">Reference proteome</keyword>
<keyword evidence="4 14" id="KW-0853">WD repeat</keyword>
<dbReference type="GO" id="GO:0006281">
    <property type="term" value="P:DNA repair"/>
    <property type="evidence" value="ECO:0007669"/>
    <property type="project" value="UniProtKB-KW"/>
</dbReference>
<keyword evidence="6 15" id="KW-0808">Transferase</keyword>
<dbReference type="SMART" id="SM00320">
    <property type="entry name" value="WD40"/>
    <property type="match status" value="6"/>
</dbReference>
<evidence type="ECO:0000256" key="13">
    <source>
        <dbReference type="ARBA" id="ARBA00023242"/>
    </source>
</evidence>
<dbReference type="CDD" id="cd16656">
    <property type="entry name" value="RING-Ubox_PRP19"/>
    <property type="match status" value="1"/>
</dbReference>
<dbReference type="EC" id="2.3.2.27" evidence="15"/>
<dbReference type="GeneID" id="3865342"/>
<dbReference type="RefSeq" id="XP_954911.1">
    <property type="nucleotide sequence ID" value="XM_949818.1"/>
</dbReference>
<feature type="domain" description="U-box" evidence="16">
    <location>
        <begin position="1"/>
        <end position="71"/>
    </location>
</feature>
<dbReference type="Proteomes" id="UP000001950">
    <property type="component" value="Chromosome 3"/>
</dbReference>
<keyword evidence="5 15" id="KW-0507">mRNA processing</keyword>
<dbReference type="Pfam" id="PF08606">
    <property type="entry name" value="Prp19"/>
    <property type="match status" value="1"/>
</dbReference>
<accession>Q4UCL6</accession>
<keyword evidence="8" id="KW-0677">Repeat</keyword>
<dbReference type="STRING" id="5874.Q4UCL6"/>
<feature type="repeat" description="WD" evidence="14">
    <location>
        <begin position="495"/>
        <end position="527"/>
    </location>
</feature>
<dbReference type="GO" id="GO:0071006">
    <property type="term" value="C:U2-type catalytic step 1 spliceosome"/>
    <property type="evidence" value="ECO:0007669"/>
    <property type="project" value="TreeGrafter"/>
</dbReference>
<dbReference type="eggNOG" id="KOG0289">
    <property type="taxonomic scope" value="Eukaryota"/>
</dbReference>
<protein>
    <recommendedName>
        <fullName evidence="15">Pre-mRNA-processing factor 19</fullName>
        <ecNumber evidence="15">2.3.2.27</ecNumber>
    </recommendedName>
</protein>
<comment type="subcellular location">
    <subcellularLocation>
        <location evidence="1 15">Nucleus</location>
    </subcellularLocation>
</comment>
<evidence type="ECO:0000313" key="17">
    <source>
        <dbReference type="EMBL" id="CAI75435.1"/>
    </source>
</evidence>
<organism evidence="17 18">
    <name type="scientific">Theileria annulata</name>
    <dbReference type="NCBI Taxonomy" id="5874"/>
    <lineage>
        <taxon>Eukaryota</taxon>
        <taxon>Sar</taxon>
        <taxon>Alveolata</taxon>
        <taxon>Apicomplexa</taxon>
        <taxon>Aconoidasida</taxon>
        <taxon>Piroplasmida</taxon>
        <taxon>Theileriidae</taxon>
        <taxon>Theileria</taxon>
    </lineage>
</organism>
<dbReference type="OMA" id="SLDQHWA"/>
<dbReference type="InterPro" id="IPR013915">
    <property type="entry name" value="Prp19_cc"/>
</dbReference>
<dbReference type="GO" id="GO:0000398">
    <property type="term" value="P:mRNA splicing, via spliceosome"/>
    <property type="evidence" value="ECO:0007669"/>
    <property type="project" value="InterPro"/>
</dbReference>
<comment type="pathway">
    <text evidence="2 15">Protein modification; protein ubiquitination.</text>
</comment>
<dbReference type="KEGG" id="tan:TA03395"/>
<evidence type="ECO:0000256" key="10">
    <source>
        <dbReference type="ARBA" id="ARBA00022786"/>
    </source>
</evidence>
<comment type="subunit">
    <text evidence="15">Homotetramer.</text>
</comment>
<evidence type="ECO:0000256" key="8">
    <source>
        <dbReference type="ARBA" id="ARBA00022737"/>
    </source>
</evidence>
<dbReference type="InterPro" id="IPR055340">
    <property type="entry name" value="RING-Ubox_PRP19"/>
</dbReference>
<reference evidence="17 18" key="1">
    <citation type="journal article" date="2005" name="Science">
        <title>Genome of the host-cell transforming parasite Theileria annulata compared with T. parva.</title>
        <authorList>
            <person name="Pain A."/>
            <person name="Renauld H."/>
            <person name="Berriman M."/>
            <person name="Murphy L."/>
            <person name="Yeats C.A."/>
            <person name="Weir W."/>
            <person name="Kerhornou A."/>
            <person name="Aslett M."/>
            <person name="Bishop R."/>
            <person name="Bouchier C."/>
            <person name="Cochet M."/>
            <person name="Coulson R.M.R."/>
            <person name="Cronin A."/>
            <person name="de Villiers E.P."/>
            <person name="Fraser A."/>
            <person name="Fosker N."/>
            <person name="Gardner M."/>
            <person name="Goble A."/>
            <person name="Griffiths-Jones S."/>
            <person name="Harris D.E."/>
            <person name="Katzer F."/>
            <person name="Larke N."/>
            <person name="Lord A."/>
            <person name="Maser P."/>
            <person name="McKellar S."/>
            <person name="Mooney P."/>
            <person name="Morton F."/>
            <person name="Nene V."/>
            <person name="O'Neil S."/>
            <person name="Price C."/>
            <person name="Quail M.A."/>
            <person name="Rabbinowitsch E."/>
            <person name="Rawlings N.D."/>
            <person name="Rutter S."/>
            <person name="Saunders D."/>
            <person name="Seeger K."/>
            <person name="Shah T."/>
            <person name="Squares R."/>
            <person name="Squares S."/>
            <person name="Tivey A."/>
            <person name="Walker A.R."/>
            <person name="Woodward J."/>
            <person name="Dobbelaere D.A.E."/>
            <person name="Langsley G."/>
            <person name="Rajandream M.A."/>
            <person name="McKeever D."/>
            <person name="Shiels B."/>
            <person name="Tait A."/>
            <person name="Barrell B.G."/>
            <person name="Hall N."/>
        </authorList>
    </citation>
    <scope>NUCLEOTIDE SEQUENCE [LARGE SCALE GENOMIC DNA]</scope>
    <source>
        <strain evidence="18">Ankara</strain>
    </source>
</reference>
<evidence type="ECO:0000256" key="1">
    <source>
        <dbReference type="ARBA" id="ARBA00004123"/>
    </source>
</evidence>
<dbReference type="EMBL" id="CR940352">
    <property type="protein sequence ID" value="CAI75435.1"/>
    <property type="molecule type" value="Genomic_DNA"/>
</dbReference>
<comment type="catalytic activity">
    <reaction evidence="15">
        <text>S-ubiquitinyl-[E2 ubiquitin-conjugating enzyme]-L-cysteine + [acceptor protein]-L-lysine = [E2 ubiquitin-conjugating enzyme]-L-cysteine + N(6)-ubiquitinyl-[acceptor protein]-L-lysine.</text>
        <dbReference type="EC" id="2.3.2.27"/>
    </reaction>
</comment>
<dbReference type="Pfam" id="PF04564">
    <property type="entry name" value="U-box"/>
    <property type="match status" value="1"/>
</dbReference>
<dbReference type="InterPro" id="IPR003613">
    <property type="entry name" value="Ubox_domain"/>
</dbReference>
<dbReference type="InterPro" id="IPR038959">
    <property type="entry name" value="Prp19"/>
</dbReference>
<evidence type="ECO:0000256" key="7">
    <source>
        <dbReference type="ARBA" id="ARBA00022728"/>
    </source>
</evidence>
<evidence type="ECO:0000256" key="14">
    <source>
        <dbReference type="PROSITE-ProRule" id="PRU00221"/>
    </source>
</evidence>
<dbReference type="GO" id="GO:0061630">
    <property type="term" value="F:ubiquitin protein ligase activity"/>
    <property type="evidence" value="ECO:0007669"/>
    <property type="project" value="UniProtKB-UniRule"/>
</dbReference>
<dbReference type="PROSITE" id="PS50294">
    <property type="entry name" value="WD_REPEATS_REGION"/>
    <property type="match status" value="1"/>
</dbReference>
<evidence type="ECO:0000256" key="6">
    <source>
        <dbReference type="ARBA" id="ARBA00022679"/>
    </source>
</evidence>
<keyword evidence="7 15" id="KW-0747">Spliceosome</keyword>
<evidence type="ECO:0000256" key="2">
    <source>
        <dbReference type="ARBA" id="ARBA00004906"/>
    </source>
</evidence>
<evidence type="ECO:0000256" key="12">
    <source>
        <dbReference type="ARBA" id="ARBA00023204"/>
    </source>
</evidence>